<dbReference type="Proteomes" id="UP000494106">
    <property type="component" value="Unassembled WGS sequence"/>
</dbReference>
<evidence type="ECO:0000313" key="3">
    <source>
        <dbReference type="Proteomes" id="UP000494106"/>
    </source>
</evidence>
<gene>
    <name evidence="2" type="ORF">APLA_LOCUS13812</name>
</gene>
<sequence>MTSFHNGMTTQFCEKFLTSKDTGSKGSERETIDKKSQRSTSTKEMDRMGSVTRRKKRETRHNFSDIKR</sequence>
<keyword evidence="3" id="KW-1185">Reference proteome</keyword>
<evidence type="ECO:0000313" key="2">
    <source>
        <dbReference type="EMBL" id="CAB3252958.1"/>
    </source>
</evidence>
<proteinExistence type="predicted"/>
<protein>
    <submittedName>
        <fullName evidence="2">Uncharacterized protein</fullName>
    </submittedName>
</protein>
<dbReference type="AlphaFoldDB" id="A0A8S1B213"/>
<name>A0A8S1B213_ARCPL</name>
<reference evidence="2 3" key="1">
    <citation type="submission" date="2020-04" db="EMBL/GenBank/DDBJ databases">
        <authorList>
            <person name="Wallbank WR R."/>
            <person name="Pardo Diaz C."/>
            <person name="Kozak K."/>
            <person name="Martin S."/>
            <person name="Jiggins C."/>
            <person name="Moest M."/>
            <person name="Warren A I."/>
            <person name="Byers J.R.P. K."/>
            <person name="Montejo-Kovacevich G."/>
            <person name="Yen C E."/>
        </authorList>
    </citation>
    <scope>NUCLEOTIDE SEQUENCE [LARGE SCALE GENOMIC DNA]</scope>
</reference>
<dbReference type="EMBL" id="CADEBC010000561">
    <property type="protein sequence ID" value="CAB3252958.1"/>
    <property type="molecule type" value="Genomic_DNA"/>
</dbReference>
<feature type="region of interest" description="Disordered" evidence="1">
    <location>
        <begin position="18"/>
        <end position="68"/>
    </location>
</feature>
<organism evidence="2 3">
    <name type="scientific">Arctia plantaginis</name>
    <name type="common">Wood tiger moth</name>
    <name type="synonym">Phalaena plantaginis</name>
    <dbReference type="NCBI Taxonomy" id="874455"/>
    <lineage>
        <taxon>Eukaryota</taxon>
        <taxon>Metazoa</taxon>
        <taxon>Ecdysozoa</taxon>
        <taxon>Arthropoda</taxon>
        <taxon>Hexapoda</taxon>
        <taxon>Insecta</taxon>
        <taxon>Pterygota</taxon>
        <taxon>Neoptera</taxon>
        <taxon>Endopterygota</taxon>
        <taxon>Lepidoptera</taxon>
        <taxon>Glossata</taxon>
        <taxon>Ditrysia</taxon>
        <taxon>Noctuoidea</taxon>
        <taxon>Erebidae</taxon>
        <taxon>Arctiinae</taxon>
        <taxon>Arctia</taxon>
    </lineage>
</organism>
<comment type="caution">
    <text evidence="2">The sequence shown here is derived from an EMBL/GenBank/DDBJ whole genome shotgun (WGS) entry which is preliminary data.</text>
</comment>
<accession>A0A8S1B213</accession>
<evidence type="ECO:0000256" key="1">
    <source>
        <dbReference type="SAM" id="MobiDB-lite"/>
    </source>
</evidence>
<feature type="compositionally biased region" description="Basic and acidic residues" evidence="1">
    <location>
        <begin position="22"/>
        <end position="47"/>
    </location>
</feature>